<dbReference type="InterPro" id="IPR022687">
    <property type="entry name" value="HTH_DTXR"/>
</dbReference>
<dbReference type="PROSITE" id="PS50944">
    <property type="entry name" value="HTH_DTXR"/>
    <property type="match status" value="1"/>
</dbReference>
<evidence type="ECO:0000313" key="9">
    <source>
        <dbReference type="EMBL" id="KGK99016.1"/>
    </source>
</evidence>
<dbReference type="EMBL" id="JRHO01000009">
    <property type="protein sequence ID" value="KGK99016.1"/>
    <property type="molecule type" value="Genomic_DNA"/>
</dbReference>
<dbReference type="InterPro" id="IPR007167">
    <property type="entry name" value="Fe-transptr_FeoA-like"/>
</dbReference>
<reference evidence="9 10" key="1">
    <citation type="submission" date="2014-09" db="EMBL/GenBank/DDBJ databases">
        <title>Draft genome sequence of an obligately methylotrophic methanogen, Methanococcoides methylutens, isolated from marine sediment.</title>
        <authorList>
            <person name="Guan Y."/>
            <person name="Ngugi D.K."/>
            <person name="Blom J."/>
            <person name="Ali S."/>
            <person name="Ferry J.G."/>
            <person name="Stingl U."/>
        </authorList>
    </citation>
    <scope>NUCLEOTIDE SEQUENCE [LARGE SCALE GENOMIC DNA]</scope>
    <source>
        <strain evidence="9 10">DSM 2657</strain>
    </source>
</reference>
<dbReference type="SMART" id="SM00529">
    <property type="entry name" value="HTH_DTXR"/>
    <property type="match status" value="1"/>
</dbReference>
<dbReference type="SMART" id="SM00899">
    <property type="entry name" value="FeoA"/>
    <property type="match status" value="1"/>
</dbReference>
<dbReference type="Proteomes" id="UP000029859">
    <property type="component" value="Unassembled WGS sequence"/>
</dbReference>
<dbReference type="InterPro" id="IPR036388">
    <property type="entry name" value="WH-like_DNA-bd_sf"/>
</dbReference>
<dbReference type="SUPFAM" id="SSF50037">
    <property type="entry name" value="C-terminal domain of transcriptional repressors"/>
    <property type="match status" value="1"/>
</dbReference>
<dbReference type="Pfam" id="PF01325">
    <property type="entry name" value="Fe_dep_repress"/>
    <property type="match status" value="1"/>
</dbReference>
<dbReference type="Gene3D" id="1.10.10.10">
    <property type="entry name" value="Winged helix-like DNA-binding domain superfamily/Winged helix DNA-binding domain"/>
    <property type="match status" value="1"/>
</dbReference>
<dbReference type="GO" id="GO:0046983">
    <property type="term" value="F:protein dimerization activity"/>
    <property type="evidence" value="ECO:0007669"/>
    <property type="project" value="InterPro"/>
</dbReference>
<evidence type="ECO:0000256" key="6">
    <source>
        <dbReference type="ARBA" id="ARBA00023125"/>
    </source>
</evidence>
<dbReference type="PANTHER" id="PTHR33238">
    <property type="entry name" value="IRON (METAL) DEPENDENT REPRESSOR, DTXR FAMILY"/>
    <property type="match status" value="1"/>
</dbReference>
<dbReference type="InterPro" id="IPR050536">
    <property type="entry name" value="DtxR_MntR_Metal-Reg"/>
</dbReference>
<dbReference type="CDD" id="cd00090">
    <property type="entry name" value="HTH_ARSR"/>
    <property type="match status" value="1"/>
</dbReference>
<dbReference type="GO" id="GO:0005737">
    <property type="term" value="C:cytoplasm"/>
    <property type="evidence" value="ECO:0007669"/>
    <property type="project" value="UniProtKB-SubCell"/>
</dbReference>
<dbReference type="GO" id="GO:0003700">
    <property type="term" value="F:DNA-binding transcription factor activity"/>
    <property type="evidence" value="ECO:0007669"/>
    <property type="project" value="InterPro"/>
</dbReference>
<evidence type="ECO:0000256" key="1">
    <source>
        <dbReference type="ARBA" id="ARBA00004496"/>
    </source>
</evidence>
<dbReference type="InterPro" id="IPR008988">
    <property type="entry name" value="Transcriptional_repressor_C"/>
</dbReference>
<name>A0A099T467_METMT</name>
<evidence type="ECO:0000256" key="4">
    <source>
        <dbReference type="ARBA" id="ARBA00023004"/>
    </source>
</evidence>
<dbReference type="Pfam" id="PF04023">
    <property type="entry name" value="FeoA"/>
    <property type="match status" value="1"/>
</dbReference>
<comment type="caution">
    <text evidence="9">The sequence shown here is derived from an EMBL/GenBank/DDBJ whole genome shotgun (WGS) entry which is preliminary data.</text>
</comment>
<dbReference type="InterPro" id="IPR011991">
    <property type="entry name" value="ArsR-like_HTH"/>
</dbReference>
<evidence type="ECO:0000256" key="7">
    <source>
        <dbReference type="ARBA" id="ARBA00023163"/>
    </source>
</evidence>
<keyword evidence="5" id="KW-0805">Transcription regulation</keyword>
<dbReference type="InterPro" id="IPR022689">
    <property type="entry name" value="Iron_dep_repressor"/>
</dbReference>
<dbReference type="GO" id="GO:0003677">
    <property type="term" value="F:DNA binding"/>
    <property type="evidence" value="ECO:0007669"/>
    <property type="project" value="UniProtKB-KW"/>
</dbReference>
<dbReference type="Pfam" id="PF02742">
    <property type="entry name" value="Fe_dep_repr_C"/>
    <property type="match status" value="1"/>
</dbReference>
<dbReference type="GO" id="GO:0046914">
    <property type="term" value="F:transition metal ion binding"/>
    <property type="evidence" value="ECO:0007669"/>
    <property type="project" value="InterPro"/>
</dbReference>
<sequence length="226" mass="24877">MTADRIEEYLETILSLSNNGELSVKNKDIADELGVSQAAVSEMVQKLNDEGVVDHQPYHGVRLTNAGLSQAKNLKRKHHVIEKFLSEVLEVDPEVSHNEACGLEHAVSDIVVESMCRFMGSNNIDCNPVDEDECCLFKESYVALSDLKEGDSGTVVMMTLPDSSKERLTCLGLIAGENVDVKRKQKQGSTSILTRGTEIALGNEIAKKIFVRLGARKRYPRGSGRN</sequence>
<comment type="similarity">
    <text evidence="2">Belongs to the DtxR/MntR family.</text>
</comment>
<dbReference type="InterPro" id="IPR001367">
    <property type="entry name" value="Fe_dep_repressor"/>
</dbReference>
<keyword evidence="7" id="KW-0804">Transcription</keyword>
<keyword evidence="4" id="KW-0408">Iron</keyword>
<comment type="subunit">
    <text evidence="3">Homodimer.</text>
</comment>
<dbReference type="AlphaFoldDB" id="A0A099T467"/>
<comment type="subcellular location">
    <subcellularLocation>
        <location evidence="1">Cytoplasm</location>
    </subcellularLocation>
</comment>
<keyword evidence="6 9" id="KW-0238">DNA-binding</keyword>
<dbReference type="Gene3D" id="2.30.30.90">
    <property type="match status" value="1"/>
</dbReference>
<evidence type="ECO:0000313" key="10">
    <source>
        <dbReference type="Proteomes" id="UP000029859"/>
    </source>
</evidence>
<dbReference type="RefSeq" id="WP_048193445.1">
    <property type="nucleotide sequence ID" value="NZ_CAAGSM010000002.1"/>
</dbReference>
<organism evidence="9 10">
    <name type="scientific">Methanococcoides methylutens</name>
    <dbReference type="NCBI Taxonomy" id="2226"/>
    <lineage>
        <taxon>Archaea</taxon>
        <taxon>Methanobacteriati</taxon>
        <taxon>Methanobacteriota</taxon>
        <taxon>Stenosarchaea group</taxon>
        <taxon>Methanomicrobia</taxon>
        <taxon>Methanosarcinales</taxon>
        <taxon>Methanosarcinaceae</taxon>
        <taxon>Methanococcoides</taxon>
    </lineage>
</organism>
<dbReference type="InterPro" id="IPR038157">
    <property type="entry name" value="FeoA_core_dom"/>
</dbReference>
<dbReference type="InterPro" id="IPR036390">
    <property type="entry name" value="WH_DNA-bd_sf"/>
</dbReference>
<gene>
    <name evidence="9" type="ORF">LI82_02995</name>
</gene>
<evidence type="ECO:0000256" key="5">
    <source>
        <dbReference type="ARBA" id="ARBA00023015"/>
    </source>
</evidence>
<protein>
    <submittedName>
        <fullName evidence="9">DNA-binding protein</fullName>
    </submittedName>
</protein>
<accession>A0A099T467</accession>
<evidence type="ECO:0000256" key="3">
    <source>
        <dbReference type="ARBA" id="ARBA00011738"/>
    </source>
</evidence>
<feature type="domain" description="HTH dtxR-type" evidence="8">
    <location>
        <begin position="1"/>
        <end position="64"/>
    </location>
</feature>
<keyword evidence="10" id="KW-1185">Reference proteome</keyword>
<evidence type="ECO:0000256" key="2">
    <source>
        <dbReference type="ARBA" id="ARBA00007871"/>
    </source>
</evidence>
<dbReference type="SUPFAM" id="SSF46785">
    <property type="entry name" value="Winged helix' DNA-binding domain"/>
    <property type="match status" value="1"/>
</dbReference>
<proteinExistence type="inferred from homology"/>
<dbReference type="InterPro" id="IPR036421">
    <property type="entry name" value="Fe_dep_repressor_sf"/>
</dbReference>
<evidence type="ECO:0000259" key="8">
    <source>
        <dbReference type="PROSITE" id="PS50944"/>
    </source>
</evidence>
<dbReference type="SUPFAM" id="SSF47979">
    <property type="entry name" value="Iron-dependent repressor protein, dimerization domain"/>
    <property type="match status" value="1"/>
</dbReference>
<dbReference type="PANTHER" id="PTHR33238:SF7">
    <property type="entry name" value="IRON-DEPENDENT TRANSCRIPTIONAL REGULATOR"/>
    <property type="match status" value="1"/>
</dbReference>
<dbReference type="Gene3D" id="1.10.60.10">
    <property type="entry name" value="Iron dependent repressor, metal binding and dimerisation domain"/>
    <property type="match status" value="1"/>
</dbReference>
<dbReference type="OrthoDB" id="24735at2157"/>